<evidence type="ECO:0000259" key="3">
    <source>
        <dbReference type="Pfam" id="PF03816"/>
    </source>
</evidence>
<dbReference type="EMBL" id="FWXV01000007">
    <property type="protein sequence ID" value="SMD21608.1"/>
    <property type="molecule type" value="Genomic_DNA"/>
</dbReference>
<dbReference type="OrthoDB" id="9782542at2"/>
<reference evidence="4 5" key="1">
    <citation type="submission" date="2017-04" db="EMBL/GenBank/DDBJ databases">
        <authorList>
            <person name="Afonso C.L."/>
            <person name="Miller P.J."/>
            <person name="Scott M.A."/>
            <person name="Spackman E."/>
            <person name="Goraichik I."/>
            <person name="Dimitrov K.M."/>
            <person name="Suarez D.L."/>
            <person name="Swayne D.E."/>
        </authorList>
    </citation>
    <scope>NUCLEOTIDE SEQUENCE [LARGE SCALE GENOMIC DNA]</scope>
    <source>
        <strain evidence="4 5">DSM 43828</strain>
    </source>
</reference>
<comment type="similarity">
    <text evidence="1">Belongs to the LytR/CpsA/Psr (LCP) family.</text>
</comment>
<evidence type="ECO:0000256" key="2">
    <source>
        <dbReference type="SAM" id="Phobius"/>
    </source>
</evidence>
<dbReference type="Pfam" id="PF03816">
    <property type="entry name" value="LytR_cpsA_psr"/>
    <property type="match status" value="1"/>
</dbReference>
<keyword evidence="2" id="KW-1133">Transmembrane helix</keyword>
<dbReference type="PANTHER" id="PTHR33392:SF6">
    <property type="entry name" value="POLYISOPRENYL-TEICHOIC ACID--PEPTIDOGLYCAN TEICHOIC ACID TRANSFERASE TAGU"/>
    <property type="match status" value="1"/>
</dbReference>
<dbReference type="AlphaFoldDB" id="A0A1W2FJ12"/>
<dbReference type="PANTHER" id="PTHR33392">
    <property type="entry name" value="POLYISOPRENYL-TEICHOIC ACID--PEPTIDOGLYCAN TEICHOIC ACID TRANSFERASE TAGU"/>
    <property type="match status" value="1"/>
</dbReference>
<gene>
    <name evidence="4" type="ORF">SAMN05661093_06916</name>
</gene>
<evidence type="ECO:0000313" key="4">
    <source>
        <dbReference type="EMBL" id="SMD21608.1"/>
    </source>
</evidence>
<sequence length="332" mass="34645">MTNDELLIRQAIAAEAEQAVDSGTVLANLRQGAKPRRRRVWIVAVAGGAVAAGIAAVVIPLTAAREAAPPATSETVTPPPVSTEKSLLLLGIDGFDHPDAIVLARFGTDGSIRAVSLPRDTGISPGSKLNSAYAKAGGGDAGARATVAEVEKLTGVRADHYATVDMAQFPALSSAIGGVEVCLRTAVKERYSAADFRAGKQILSGAQALAFLRQRHGLPNGDLDRIARHQAFLRGLITKLSDSDLQQLTALFEVLKQTVHTDPQLPLIDLVRALTSTSSVALGTIPWTSVDGYQGMLVVDPSQVRQFTADYLTGKPATTAPPASAPSDGCVN</sequence>
<feature type="domain" description="Cell envelope-related transcriptional attenuator" evidence="3">
    <location>
        <begin position="99"/>
        <end position="241"/>
    </location>
</feature>
<dbReference type="Proteomes" id="UP000192674">
    <property type="component" value="Unassembled WGS sequence"/>
</dbReference>
<name>A0A1W2FJ12_KIBAR</name>
<protein>
    <submittedName>
        <fullName evidence="4">Transcriptional attenuator, LytR family</fullName>
    </submittedName>
</protein>
<dbReference type="Gene3D" id="3.40.630.190">
    <property type="entry name" value="LCP protein"/>
    <property type="match status" value="1"/>
</dbReference>
<accession>A0A1W2FJ12</accession>
<organism evidence="4 5">
    <name type="scientific">Kibdelosporangium aridum</name>
    <dbReference type="NCBI Taxonomy" id="2030"/>
    <lineage>
        <taxon>Bacteria</taxon>
        <taxon>Bacillati</taxon>
        <taxon>Actinomycetota</taxon>
        <taxon>Actinomycetes</taxon>
        <taxon>Pseudonocardiales</taxon>
        <taxon>Pseudonocardiaceae</taxon>
        <taxon>Kibdelosporangium</taxon>
    </lineage>
</organism>
<feature type="transmembrane region" description="Helical" evidence="2">
    <location>
        <begin position="40"/>
        <end position="63"/>
    </location>
</feature>
<dbReference type="NCBIfam" id="TIGR00350">
    <property type="entry name" value="lytR_cpsA_psr"/>
    <property type="match status" value="1"/>
</dbReference>
<keyword evidence="5" id="KW-1185">Reference proteome</keyword>
<keyword evidence="2" id="KW-0812">Transmembrane</keyword>
<dbReference type="InterPro" id="IPR050922">
    <property type="entry name" value="LytR/CpsA/Psr_CW_biosynth"/>
</dbReference>
<keyword evidence="2" id="KW-0472">Membrane</keyword>
<dbReference type="RefSeq" id="WP_084430878.1">
    <property type="nucleotide sequence ID" value="NZ_FWXV01000007.1"/>
</dbReference>
<proteinExistence type="inferred from homology"/>
<evidence type="ECO:0000313" key="5">
    <source>
        <dbReference type="Proteomes" id="UP000192674"/>
    </source>
</evidence>
<dbReference type="InterPro" id="IPR004474">
    <property type="entry name" value="LytR_CpsA_psr"/>
</dbReference>
<evidence type="ECO:0000256" key="1">
    <source>
        <dbReference type="ARBA" id="ARBA00006068"/>
    </source>
</evidence>